<dbReference type="PANTHER" id="PTHR43289:SF6">
    <property type="entry name" value="SERINE_THREONINE-PROTEIN KINASE NEKL-3"/>
    <property type="match status" value="1"/>
</dbReference>
<feature type="region of interest" description="Disordered" evidence="7">
    <location>
        <begin position="436"/>
        <end position="491"/>
    </location>
</feature>
<dbReference type="EC" id="2.7.11.1" evidence="1"/>
<name>A0A6J4NP65_9ACTN</name>
<dbReference type="GO" id="GO:0005524">
    <property type="term" value="F:ATP binding"/>
    <property type="evidence" value="ECO:0007669"/>
    <property type="project" value="UniProtKB-KW"/>
</dbReference>
<evidence type="ECO:0000256" key="4">
    <source>
        <dbReference type="ARBA" id="ARBA00022741"/>
    </source>
</evidence>
<keyword evidence="4" id="KW-0547">Nucleotide-binding</keyword>
<dbReference type="InterPro" id="IPR011009">
    <property type="entry name" value="Kinase-like_dom_sf"/>
</dbReference>
<dbReference type="PANTHER" id="PTHR43289">
    <property type="entry name" value="MITOGEN-ACTIVATED PROTEIN KINASE KINASE KINASE 20-RELATED"/>
    <property type="match status" value="1"/>
</dbReference>
<proteinExistence type="predicted"/>
<dbReference type="InterPro" id="IPR000719">
    <property type="entry name" value="Prot_kinase_dom"/>
</dbReference>
<dbReference type="EMBL" id="CADCUK010000194">
    <property type="protein sequence ID" value="CAA9393142.1"/>
    <property type="molecule type" value="Genomic_DNA"/>
</dbReference>
<dbReference type="AlphaFoldDB" id="A0A6J4NP65"/>
<keyword evidence="3" id="KW-0808">Transferase</keyword>
<keyword evidence="6" id="KW-0067">ATP-binding</keyword>
<evidence type="ECO:0000256" key="3">
    <source>
        <dbReference type="ARBA" id="ARBA00022679"/>
    </source>
</evidence>
<feature type="compositionally biased region" description="Low complexity" evidence="7">
    <location>
        <begin position="304"/>
        <end position="318"/>
    </location>
</feature>
<accession>A0A6J4NP65</accession>
<dbReference type="SMART" id="SM00220">
    <property type="entry name" value="S_TKc"/>
    <property type="match status" value="1"/>
</dbReference>
<feature type="compositionally biased region" description="Low complexity" evidence="7">
    <location>
        <begin position="346"/>
        <end position="355"/>
    </location>
</feature>
<sequence length="613" mass="63933">MVGSELTFDGSRVAHRAIGPGSLVASRFRLEDLLEEHSGARFWRATDLTLARNVAVHVIRRDDPRAAAVLTAARTSATVSDARILRVLDAVEEDVYVNIVHEWGSGISLDRLLPDELLEPRRAAWLVREVAEAIAVAHRQGVAHGRLLPENVLLTDVGSVKLIGFVVDGVLHGRRASGGAAPPSEHESDVLNLGALLYACLTGKWAGFPDSALPAAPYDHDRVCRPRQVRAGVPKPLDAICDQVLNPSPRGRRFETAVEVGAALSEYLGDTIGTPAVEVSEATAFLDPAALRTPEASAGLSHDGPAAAQQPARPGSGALEETQPGIPVARADIAPRGSTAMGTGQSRPSAPASPTDPAPVDDDRTRAGFAPLAATGPLPRPGAGGAPPSGWGSERRDDPPSGDPHERPGSTWWRLAAVIGVLAVVLLAVLVAPQLGGTSDDGSDDPEPTASSGPSGSTRSLQVVEPASVDDFDPDGGDAPEENADLVPLATDGKPATAWETKTYFDGPVLAPYRAGLGLLIDLGEETEVRQVSVELVSGPYDLELLAAPEGTETAPTGTEGLTTVEARSGASGEVALRGNETVRTRYLVVWLTALPRATDGYQGGIAEVVVRS</sequence>
<evidence type="ECO:0000256" key="5">
    <source>
        <dbReference type="ARBA" id="ARBA00022777"/>
    </source>
</evidence>
<evidence type="ECO:0000256" key="2">
    <source>
        <dbReference type="ARBA" id="ARBA00022527"/>
    </source>
</evidence>
<dbReference type="SUPFAM" id="SSF56112">
    <property type="entry name" value="Protein kinase-like (PK-like)"/>
    <property type="match status" value="1"/>
</dbReference>
<evidence type="ECO:0000256" key="6">
    <source>
        <dbReference type="ARBA" id="ARBA00022840"/>
    </source>
</evidence>
<organism evidence="9">
    <name type="scientific">uncultured Nocardioidaceae bacterium</name>
    <dbReference type="NCBI Taxonomy" id="253824"/>
    <lineage>
        <taxon>Bacteria</taxon>
        <taxon>Bacillati</taxon>
        <taxon>Actinomycetota</taxon>
        <taxon>Actinomycetes</taxon>
        <taxon>Propionibacteriales</taxon>
        <taxon>Nocardioidaceae</taxon>
        <taxon>environmental samples</taxon>
    </lineage>
</organism>
<evidence type="ECO:0000259" key="8">
    <source>
        <dbReference type="PROSITE" id="PS50011"/>
    </source>
</evidence>
<dbReference type="Pfam" id="PF00069">
    <property type="entry name" value="Pkinase"/>
    <property type="match status" value="1"/>
</dbReference>
<feature type="compositionally biased region" description="Polar residues" evidence="7">
    <location>
        <begin position="449"/>
        <end position="461"/>
    </location>
</feature>
<dbReference type="Gene3D" id="3.30.200.20">
    <property type="entry name" value="Phosphorylase Kinase, domain 1"/>
    <property type="match status" value="1"/>
</dbReference>
<feature type="compositionally biased region" description="Basic and acidic residues" evidence="7">
    <location>
        <begin position="393"/>
        <end position="408"/>
    </location>
</feature>
<gene>
    <name evidence="9" type="ORF">AVDCRST_MAG47-2946</name>
</gene>
<keyword evidence="2" id="KW-0723">Serine/threonine-protein kinase</keyword>
<dbReference type="PROSITE" id="PS50011">
    <property type="entry name" value="PROTEIN_KINASE_DOM"/>
    <property type="match status" value="1"/>
</dbReference>
<dbReference type="CDD" id="cd13973">
    <property type="entry name" value="PK_MviN-like"/>
    <property type="match status" value="1"/>
</dbReference>
<dbReference type="Gene3D" id="1.10.510.10">
    <property type="entry name" value="Transferase(Phosphotransferase) domain 1"/>
    <property type="match status" value="1"/>
</dbReference>
<feature type="compositionally biased region" description="Acidic residues" evidence="7">
    <location>
        <begin position="468"/>
        <end position="484"/>
    </location>
</feature>
<evidence type="ECO:0000256" key="1">
    <source>
        <dbReference type="ARBA" id="ARBA00012513"/>
    </source>
</evidence>
<feature type="domain" description="Protein kinase" evidence="8">
    <location>
        <begin position="28"/>
        <end position="268"/>
    </location>
</feature>
<protein>
    <recommendedName>
        <fullName evidence="1">non-specific serine/threonine protein kinase</fullName>
        <ecNumber evidence="1">2.7.11.1</ecNumber>
    </recommendedName>
</protein>
<dbReference type="GO" id="GO:0004674">
    <property type="term" value="F:protein serine/threonine kinase activity"/>
    <property type="evidence" value="ECO:0007669"/>
    <property type="project" value="UniProtKB-KW"/>
</dbReference>
<reference evidence="9" key="1">
    <citation type="submission" date="2020-02" db="EMBL/GenBank/DDBJ databases">
        <authorList>
            <person name="Meier V. D."/>
        </authorList>
    </citation>
    <scope>NUCLEOTIDE SEQUENCE</scope>
    <source>
        <strain evidence="9">AVDCRST_MAG47</strain>
    </source>
</reference>
<evidence type="ECO:0000313" key="9">
    <source>
        <dbReference type="EMBL" id="CAA9393142.1"/>
    </source>
</evidence>
<evidence type="ECO:0000256" key="7">
    <source>
        <dbReference type="SAM" id="MobiDB-lite"/>
    </source>
</evidence>
<keyword evidence="5" id="KW-0418">Kinase</keyword>
<feature type="region of interest" description="Disordered" evidence="7">
    <location>
        <begin position="295"/>
        <end position="408"/>
    </location>
</feature>